<dbReference type="PANTHER" id="PTHR33939:SF1">
    <property type="entry name" value="DUF4371 DOMAIN-CONTAINING PROTEIN"/>
    <property type="match status" value="1"/>
</dbReference>
<reference evidence="2 3" key="1">
    <citation type="submission" date="2019-08" db="EMBL/GenBank/DDBJ databases">
        <title>The genome of the soybean aphid Biotype 1, its phylome, world population structure and adaptation to the North American continent.</title>
        <authorList>
            <person name="Giordano R."/>
            <person name="Donthu R.K."/>
            <person name="Hernandez A.G."/>
            <person name="Wright C.L."/>
            <person name="Zimin A.V."/>
        </authorList>
    </citation>
    <scope>NUCLEOTIDE SEQUENCE [LARGE SCALE GENOMIC DNA]</scope>
    <source>
        <tissue evidence="2">Whole aphids</tissue>
    </source>
</reference>
<dbReference type="InterPro" id="IPR036397">
    <property type="entry name" value="RNaseH_sf"/>
</dbReference>
<dbReference type="PANTHER" id="PTHR33939">
    <property type="entry name" value="PROTEIN CBG22215"/>
    <property type="match status" value="1"/>
</dbReference>
<dbReference type="AlphaFoldDB" id="A0A6G0T3T4"/>
<gene>
    <name evidence="2" type="ORF">AGLY_014378</name>
</gene>
<evidence type="ECO:0000259" key="1">
    <source>
        <dbReference type="Pfam" id="PF13358"/>
    </source>
</evidence>
<dbReference type="InterPro" id="IPR038717">
    <property type="entry name" value="Tc1-like_DDE_dom"/>
</dbReference>
<comment type="caution">
    <text evidence="2">The sequence shown here is derived from an EMBL/GenBank/DDBJ whole genome shotgun (WGS) entry which is preliminary data.</text>
</comment>
<keyword evidence="3" id="KW-1185">Reference proteome</keyword>
<protein>
    <recommendedName>
        <fullName evidence="1">Tc1-like transposase DDE domain-containing protein</fullName>
    </recommendedName>
</protein>
<accession>A0A6G0T3T4</accession>
<dbReference type="Gene3D" id="3.30.420.10">
    <property type="entry name" value="Ribonuclease H-like superfamily/Ribonuclease H"/>
    <property type="match status" value="1"/>
</dbReference>
<dbReference type="Proteomes" id="UP000475862">
    <property type="component" value="Unassembled WGS sequence"/>
</dbReference>
<sequence length="463" mass="54235">MDVIDNSTIIKKNPCGKFIGAGKKLFIISMYKYLLQTQNENPDSRRLTYRQTLVKLSKSLGFGLVTIQNTLSEYRKYGTVSQPNKTKYRPTIVDKIDEFDKNAIRLKIHDFWRNREVPTISKILIAINEDPTLPNLKRPSFKILQEDLKFGCVKMKKNRNKALLEREDIITWRRNYLEKIRYYRAENRPIYYLDETWINVGETQSRTWVDTTMKSSGETFIEGKTKEQKEPSGKGKRLIVLHIGSTDGFVPGGLLCFESKTNSINYHDDLNSDIFYDWFERILPLLKENAVIVMDNASHHSVKKIQMPTKSWKKQNIIDWLESKGEIVKHPVLKIDLLKKVRQLRQYDDEDVLDEYAKDYQKLVMRLPPYHCGLNPIKLAMRISVKNYVGTHNTTYELKDVIELLKKGLENVTPEMWTNFVGHVIEEEEKFWNIDSIIEEILNGELEERNTSSSDSDYFFVPT</sequence>
<evidence type="ECO:0000313" key="2">
    <source>
        <dbReference type="EMBL" id="KAE9525310.1"/>
    </source>
</evidence>
<dbReference type="OrthoDB" id="10039611at2759"/>
<name>A0A6G0T3T4_APHGL</name>
<dbReference type="Pfam" id="PF13358">
    <property type="entry name" value="DDE_3"/>
    <property type="match status" value="1"/>
</dbReference>
<organism evidence="2 3">
    <name type="scientific">Aphis glycines</name>
    <name type="common">Soybean aphid</name>
    <dbReference type="NCBI Taxonomy" id="307491"/>
    <lineage>
        <taxon>Eukaryota</taxon>
        <taxon>Metazoa</taxon>
        <taxon>Ecdysozoa</taxon>
        <taxon>Arthropoda</taxon>
        <taxon>Hexapoda</taxon>
        <taxon>Insecta</taxon>
        <taxon>Pterygota</taxon>
        <taxon>Neoptera</taxon>
        <taxon>Paraneoptera</taxon>
        <taxon>Hemiptera</taxon>
        <taxon>Sternorrhyncha</taxon>
        <taxon>Aphidomorpha</taxon>
        <taxon>Aphidoidea</taxon>
        <taxon>Aphididae</taxon>
        <taxon>Aphidini</taxon>
        <taxon>Aphis</taxon>
        <taxon>Aphis</taxon>
    </lineage>
</organism>
<evidence type="ECO:0000313" key="3">
    <source>
        <dbReference type="Proteomes" id="UP000475862"/>
    </source>
</evidence>
<dbReference type="EMBL" id="VYZN01000061">
    <property type="protein sequence ID" value="KAE9525310.1"/>
    <property type="molecule type" value="Genomic_DNA"/>
</dbReference>
<feature type="domain" description="Tc1-like transposase DDE" evidence="1">
    <location>
        <begin position="219"/>
        <end position="383"/>
    </location>
</feature>
<proteinExistence type="predicted"/>
<dbReference type="GO" id="GO:0003676">
    <property type="term" value="F:nucleic acid binding"/>
    <property type="evidence" value="ECO:0007669"/>
    <property type="project" value="InterPro"/>
</dbReference>